<dbReference type="PANTHER" id="PTHR47151:SF2">
    <property type="entry name" value="AMINO ACID BINDING PROTEIN"/>
    <property type="match status" value="1"/>
</dbReference>
<gene>
    <name evidence="7" type="ORF">DK847_18245</name>
</gene>
<reference evidence="8" key="1">
    <citation type="submission" date="2018-06" db="EMBL/GenBank/DDBJ databases">
        <title>Aestuariibacter litoralis strain KCTC 52945T.</title>
        <authorList>
            <person name="Li X."/>
            <person name="Salam N."/>
            <person name="Li J.-L."/>
            <person name="Chen Y.-M."/>
            <person name="Yang Z.-W."/>
            <person name="Zhang L.-Y."/>
            <person name="Han M.-X."/>
            <person name="Xiao M."/>
            <person name="Li W.-J."/>
        </authorList>
    </citation>
    <scope>NUCLEOTIDE SEQUENCE [LARGE SCALE GENOMIC DNA]</scope>
    <source>
        <strain evidence="8">KCTC 52945</strain>
    </source>
</reference>
<evidence type="ECO:0000256" key="3">
    <source>
        <dbReference type="ARBA" id="ARBA00022729"/>
    </source>
</evidence>
<dbReference type="PANTHER" id="PTHR47151">
    <property type="entry name" value="LEU/ILE/VAL-BINDING ABC TRANSPORTER SUBUNIT"/>
    <property type="match status" value="1"/>
</dbReference>
<name>A0A2W2BH27_9HYPH</name>
<evidence type="ECO:0000313" key="7">
    <source>
        <dbReference type="EMBL" id="PZF75459.1"/>
    </source>
</evidence>
<feature type="domain" description="Leucine-binding protein" evidence="6">
    <location>
        <begin position="27"/>
        <end position="355"/>
    </location>
</feature>
<dbReference type="InterPro" id="IPR028082">
    <property type="entry name" value="Peripla_BP_I"/>
</dbReference>
<evidence type="ECO:0000259" key="6">
    <source>
        <dbReference type="Pfam" id="PF13458"/>
    </source>
</evidence>
<dbReference type="Proteomes" id="UP000248795">
    <property type="component" value="Unassembled WGS sequence"/>
</dbReference>
<keyword evidence="8" id="KW-1185">Reference proteome</keyword>
<dbReference type="AlphaFoldDB" id="A0A2W2BH27"/>
<organism evidence="7 8">
    <name type="scientific">Aestuariivirga litoralis</name>
    <dbReference type="NCBI Taxonomy" id="2650924"/>
    <lineage>
        <taxon>Bacteria</taxon>
        <taxon>Pseudomonadati</taxon>
        <taxon>Pseudomonadota</taxon>
        <taxon>Alphaproteobacteria</taxon>
        <taxon>Hyphomicrobiales</taxon>
        <taxon>Aestuariivirgaceae</taxon>
        <taxon>Aestuariivirga</taxon>
    </lineage>
</organism>
<evidence type="ECO:0000256" key="1">
    <source>
        <dbReference type="ARBA" id="ARBA00010062"/>
    </source>
</evidence>
<dbReference type="RefSeq" id="WP_111199979.1">
    <property type="nucleotide sequence ID" value="NZ_QKVK01000010.1"/>
</dbReference>
<comment type="similarity">
    <text evidence="1">Belongs to the leucine-binding protein family.</text>
</comment>
<keyword evidence="2" id="KW-0813">Transport</keyword>
<dbReference type="InterPro" id="IPR028081">
    <property type="entry name" value="Leu-bd"/>
</dbReference>
<dbReference type="Pfam" id="PF13458">
    <property type="entry name" value="Peripla_BP_6"/>
    <property type="match status" value="1"/>
</dbReference>
<evidence type="ECO:0000256" key="5">
    <source>
        <dbReference type="SAM" id="SignalP"/>
    </source>
</evidence>
<dbReference type="GO" id="GO:0006865">
    <property type="term" value="P:amino acid transport"/>
    <property type="evidence" value="ECO:0007669"/>
    <property type="project" value="UniProtKB-KW"/>
</dbReference>
<dbReference type="EMBL" id="QKVK01000010">
    <property type="protein sequence ID" value="PZF75459.1"/>
    <property type="molecule type" value="Genomic_DNA"/>
</dbReference>
<feature type="signal peptide" evidence="5">
    <location>
        <begin position="1"/>
        <end position="24"/>
    </location>
</feature>
<proteinExistence type="inferred from homology"/>
<keyword evidence="3 5" id="KW-0732">Signal</keyword>
<comment type="caution">
    <text evidence="7">The sequence shown here is derived from an EMBL/GenBank/DDBJ whole genome shotgun (WGS) entry which is preliminary data.</text>
</comment>
<keyword evidence="4" id="KW-0029">Amino-acid transport</keyword>
<dbReference type="InterPro" id="IPR000709">
    <property type="entry name" value="Leu_Ile_Val-bd"/>
</dbReference>
<dbReference type="SUPFAM" id="SSF53822">
    <property type="entry name" value="Periplasmic binding protein-like I"/>
    <property type="match status" value="1"/>
</dbReference>
<evidence type="ECO:0000313" key="8">
    <source>
        <dbReference type="Proteomes" id="UP000248795"/>
    </source>
</evidence>
<dbReference type="CDD" id="cd06342">
    <property type="entry name" value="PBP1_ABC_LIVBP-like"/>
    <property type="match status" value="1"/>
</dbReference>
<feature type="chain" id="PRO_5016088979" evidence="5">
    <location>
        <begin position="25"/>
        <end position="371"/>
    </location>
</feature>
<sequence length="371" mass="39143">MKKFLMTGVAVSFAAALSAGSALADLTVATVGPISGQLAALGEQYSQGAKKAVADINAAGGINGEKLVLEIGDDACDPKQAVSVANQMASKGVKFVAGHLCSGSSIPASKVYEEEGIMMITPASTNPKLTDEGGWNIARVCGRDDAQGRVAGAFLAKNYAGKKVAIVDDKSAYGKGLADETRKAMNAAGLTEAVSESINPGEKDYSALVSKLKDAGVEAVYFGGYHPEAGLILKQMGEQGLNAKMLSGDSMNSAELWTIAGKAAENLIFTFAPEPRNIPEAAAIVEEFKKSGYDPEGYTLYTYAAFQMLKQAAEATKSLDNQKISEWLRAGNPTQTVLGEIKLDSKGDLQNPVYVWYTFKDGKYFEDSSIK</sequence>
<dbReference type="Gene3D" id="3.40.50.2300">
    <property type="match status" value="2"/>
</dbReference>
<evidence type="ECO:0000256" key="4">
    <source>
        <dbReference type="ARBA" id="ARBA00022970"/>
    </source>
</evidence>
<protein>
    <submittedName>
        <fullName evidence="7">Branched-chain amino acid ABC transporter substrate-binding protein</fullName>
    </submittedName>
</protein>
<dbReference type="PRINTS" id="PR00337">
    <property type="entry name" value="LEUILEVALBP"/>
</dbReference>
<accession>A0A2W2BH27</accession>
<evidence type="ECO:0000256" key="2">
    <source>
        <dbReference type="ARBA" id="ARBA00022448"/>
    </source>
</evidence>